<feature type="region of interest" description="Disordered" evidence="1">
    <location>
        <begin position="323"/>
        <end position="377"/>
    </location>
</feature>
<evidence type="ECO:0000256" key="1">
    <source>
        <dbReference type="SAM" id="MobiDB-lite"/>
    </source>
</evidence>
<keyword evidence="3" id="KW-1185">Reference proteome</keyword>
<feature type="compositionally biased region" description="Polar residues" evidence="1">
    <location>
        <begin position="37"/>
        <end position="48"/>
    </location>
</feature>
<dbReference type="GeneID" id="54576024"/>
<name>A0A6A6J486_9PLEO</name>
<gene>
    <name evidence="2" type="ORF">BU26DRAFT_39054</name>
</gene>
<dbReference type="OrthoDB" id="3189033at2759"/>
<reference evidence="2" key="1">
    <citation type="journal article" date="2020" name="Stud. Mycol.">
        <title>101 Dothideomycetes genomes: a test case for predicting lifestyles and emergence of pathogens.</title>
        <authorList>
            <person name="Haridas S."/>
            <person name="Albert R."/>
            <person name="Binder M."/>
            <person name="Bloem J."/>
            <person name="Labutti K."/>
            <person name="Salamov A."/>
            <person name="Andreopoulos B."/>
            <person name="Baker S."/>
            <person name="Barry K."/>
            <person name="Bills G."/>
            <person name="Bluhm B."/>
            <person name="Cannon C."/>
            <person name="Castanera R."/>
            <person name="Culley D."/>
            <person name="Daum C."/>
            <person name="Ezra D."/>
            <person name="Gonzalez J."/>
            <person name="Henrissat B."/>
            <person name="Kuo A."/>
            <person name="Liang C."/>
            <person name="Lipzen A."/>
            <person name="Lutzoni F."/>
            <person name="Magnuson J."/>
            <person name="Mondo S."/>
            <person name="Nolan M."/>
            <person name="Ohm R."/>
            <person name="Pangilinan J."/>
            <person name="Park H.-J."/>
            <person name="Ramirez L."/>
            <person name="Alfaro M."/>
            <person name="Sun H."/>
            <person name="Tritt A."/>
            <person name="Yoshinaga Y."/>
            <person name="Zwiers L.-H."/>
            <person name="Turgeon B."/>
            <person name="Goodwin S."/>
            <person name="Spatafora J."/>
            <person name="Crous P."/>
            <person name="Grigoriev I."/>
        </authorList>
    </citation>
    <scope>NUCLEOTIDE SEQUENCE</scope>
    <source>
        <strain evidence="2">CBS 122368</strain>
    </source>
</reference>
<dbReference type="RefSeq" id="XP_033692235.1">
    <property type="nucleotide sequence ID" value="XM_033822694.1"/>
</dbReference>
<dbReference type="Proteomes" id="UP000800094">
    <property type="component" value="Unassembled WGS sequence"/>
</dbReference>
<feature type="compositionally biased region" description="Basic and acidic residues" evidence="1">
    <location>
        <begin position="50"/>
        <end position="65"/>
    </location>
</feature>
<protein>
    <submittedName>
        <fullName evidence="2">Uncharacterized protein</fullName>
    </submittedName>
</protein>
<dbReference type="AlphaFoldDB" id="A0A6A6J486"/>
<proteinExistence type="predicted"/>
<sequence length="630" mass="69749">MASQLQEPLVARSGSSVHSREEDEFTTPQEENPLDVASTSSIQHTPSVMQRHDPLDDMTIHHDQPDEPPPPYEPLPDADAPQIAPIEYSCENSPQLLTNPPDDFPEPPPRNRARLSATQPPEFSPVDSPRSPTSLSDPTLVPAPLQLRPTSSSQSIPRRPLASRTSETATTFSSAKAREAGFEIQQPPSPRRTESSSSLPSITVLPSTDALKHTLEPGKATAYLIPFPKPRLKGVKVEDIPERFLVYTPPLPPLLKPAPGEKESHWHKTQRLWQEDVRKATISNASVATWKGIKAKSTSLIHKGVNLTRSTNVEFLDRVSGGAVTSTTEDIPPQDAEDTNPNATAAPEPSTAESPREGPLSPGPPSRTSSSISIGKDAKPKPLEELTLIFPPSLHLTPEQIRTEFVDNLMRARDKSRKDAFVASALLPFAAAVDACVIVTFGGLTQISGVWAYTSTRGAMTSNKLTRKITRGEQQAAEEADTEIRGCTCGYHHQEFGCPEAVPKHKQKGKKKSINLQMQQNSHLEILRRYLDLACLKREFNMFPQIEEAAGDVNEESVLEAIGWRPTRRHGRDLEVEFKDRVEKLTPEQDEQYQQKEARDDVKRYLRKGAAEWVAWCKAFQKDPEAALKK</sequence>
<feature type="compositionally biased region" description="Polar residues" evidence="1">
    <location>
        <begin position="163"/>
        <end position="174"/>
    </location>
</feature>
<feature type="compositionally biased region" description="Low complexity" evidence="1">
    <location>
        <begin position="195"/>
        <end position="205"/>
    </location>
</feature>
<accession>A0A6A6J486</accession>
<dbReference type="EMBL" id="ML987189">
    <property type="protein sequence ID" value="KAF2257231.1"/>
    <property type="molecule type" value="Genomic_DNA"/>
</dbReference>
<feature type="region of interest" description="Disordered" evidence="1">
    <location>
        <begin position="1"/>
        <end position="205"/>
    </location>
</feature>
<evidence type="ECO:0000313" key="2">
    <source>
        <dbReference type="EMBL" id="KAF2257231.1"/>
    </source>
</evidence>
<evidence type="ECO:0000313" key="3">
    <source>
        <dbReference type="Proteomes" id="UP000800094"/>
    </source>
</evidence>
<organism evidence="2 3">
    <name type="scientific">Trematosphaeria pertusa</name>
    <dbReference type="NCBI Taxonomy" id="390896"/>
    <lineage>
        <taxon>Eukaryota</taxon>
        <taxon>Fungi</taxon>
        <taxon>Dikarya</taxon>
        <taxon>Ascomycota</taxon>
        <taxon>Pezizomycotina</taxon>
        <taxon>Dothideomycetes</taxon>
        <taxon>Pleosporomycetidae</taxon>
        <taxon>Pleosporales</taxon>
        <taxon>Massarineae</taxon>
        <taxon>Trematosphaeriaceae</taxon>
        <taxon>Trematosphaeria</taxon>
    </lineage>
</organism>